<evidence type="ECO:0000256" key="11">
    <source>
        <dbReference type="RuleBase" id="RU003657"/>
    </source>
</evidence>
<evidence type="ECO:0000313" key="12">
    <source>
        <dbReference type="EMBL" id="QNS01846.1"/>
    </source>
</evidence>
<dbReference type="GO" id="GO:0000107">
    <property type="term" value="F:imidazoleglycerol-phosphate synthase activity"/>
    <property type="evidence" value="ECO:0007669"/>
    <property type="project" value="InterPro"/>
</dbReference>
<dbReference type="AlphaFoldDB" id="A0A7H1AZE1"/>
<evidence type="ECO:0000256" key="8">
    <source>
        <dbReference type="ARBA" id="ARBA00025475"/>
    </source>
</evidence>
<evidence type="ECO:0000256" key="10">
    <source>
        <dbReference type="ARBA" id="ARBA00047838"/>
    </source>
</evidence>
<keyword evidence="7 12" id="KW-0456">Lyase</keyword>
<dbReference type="InterPro" id="IPR011060">
    <property type="entry name" value="RibuloseP-bd_barrel"/>
</dbReference>
<keyword evidence="6 11" id="KW-0368">Histidine biosynthesis</keyword>
<dbReference type="CDD" id="cd04731">
    <property type="entry name" value="HisF"/>
    <property type="match status" value="1"/>
</dbReference>
<evidence type="ECO:0000256" key="3">
    <source>
        <dbReference type="ARBA" id="ARBA00011152"/>
    </source>
</evidence>
<gene>
    <name evidence="12" type="primary">hisF</name>
    <name evidence="12" type="ORF">ICW73_02640</name>
</gene>
<dbReference type="Proteomes" id="UP000516346">
    <property type="component" value="Chromosome"/>
</dbReference>
<dbReference type="GO" id="GO:0000105">
    <property type="term" value="P:L-histidine biosynthetic process"/>
    <property type="evidence" value="ECO:0007669"/>
    <property type="project" value="UniProtKB-UniPathway"/>
</dbReference>
<dbReference type="PANTHER" id="PTHR21235:SF2">
    <property type="entry name" value="IMIDAZOLE GLYCEROL PHOSPHATE SYNTHASE HISHF"/>
    <property type="match status" value="1"/>
</dbReference>
<keyword evidence="5 11" id="KW-0028">Amino-acid biosynthesis</keyword>
<reference evidence="12 13" key="1">
    <citation type="submission" date="2020-09" db="EMBL/GenBank/DDBJ databases">
        <title>Genome sequence of the banana aphid, Pentalonia nigronervosa Coquerel (Hemiptera: Aphididae) and its symbionts.</title>
        <authorList>
            <person name="Mathers T.C."/>
            <person name="Mugford S.T."/>
            <person name="Hogenhout S.A."/>
            <person name="Tripathi L."/>
        </authorList>
    </citation>
    <scope>NUCLEOTIDE SEQUENCE [LARGE SCALE GENOMIC DNA]</scope>
    <source>
        <strain evidence="12">Ba4</strain>
    </source>
</reference>
<evidence type="ECO:0000256" key="7">
    <source>
        <dbReference type="ARBA" id="ARBA00023239"/>
    </source>
</evidence>
<dbReference type="NCBIfam" id="TIGR00735">
    <property type="entry name" value="hisF"/>
    <property type="match status" value="1"/>
</dbReference>
<dbReference type="EMBL" id="CP061275">
    <property type="protein sequence ID" value="QNS01846.1"/>
    <property type="molecule type" value="Genomic_DNA"/>
</dbReference>
<organism evidence="12 13">
    <name type="scientific">Buchnera aphidicola</name>
    <name type="common">Pentalonia nigronervosa</name>
    <dbReference type="NCBI Taxonomy" id="1309793"/>
    <lineage>
        <taxon>Bacteria</taxon>
        <taxon>Pseudomonadati</taxon>
        <taxon>Pseudomonadota</taxon>
        <taxon>Gammaproteobacteria</taxon>
        <taxon>Enterobacterales</taxon>
        <taxon>Erwiniaceae</taxon>
        <taxon>Buchnera</taxon>
    </lineage>
</organism>
<sequence>MLSKRIIACLDVSHGLVVKGIQFKNHRIIGSIVPLAKRYADEGVDELVFYDIKAATQNTLVDRRWVESVAKVINIPFCVAGGIQSVDDARNILSCGADKISINSAALKNPNLITDISECFGVQCTVVGVDSCFNESKKCYMVHQYTGDVNRTYQTDWITSDWIKLIQKHGAGEIVVNVMNRDGLQTGYDLNHLKNIRKICKVPLIASGGAGDMTHFYDVLSEANVDGVLAASVFHKKIISIHGLKQFLLKKGLEIRIC</sequence>
<evidence type="ECO:0000256" key="6">
    <source>
        <dbReference type="ARBA" id="ARBA00023102"/>
    </source>
</evidence>
<comment type="catalytic activity">
    <reaction evidence="10">
        <text>5-[(5-phospho-1-deoxy-D-ribulos-1-ylimino)methylamino]-1-(5-phospho-beta-D-ribosyl)imidazole-4-carboxamide + L-glutamine = D-erythro-1-(imidazol-4-yl)glycerol 3-phosphate + 5-amino-1-(5-phospho-beta-D-ribosyl)imidazole-4-carboxamide + L-glutamate + H(+)</text>
        <dbReference type="Rhea" id="RHEA:24793"/>
        <dbReference type="ChEBI" id="CHEBI:15378"/>
        <dbReference type="ChEBI" id="CHEBI:29985"/>
        <dbReference type="ChEBI" id="CHEBI:58278"/>
        <dbReference type="ChEBI" id="CHEBI:58359"/>
        <dbReference type="ChEBI" id="CHEBI:58475"/>
        <dbReference type="ChEBI" id="CHEBI:58525"/>
        <dbReference type="EC" id="4.3.2.10"/>
    </reaction>
</comment>
<proteinExistence type="inferred from homology"/>
<accession>A0A7H1AZE1</accession>
<name>A0A7H1AZE1_9GAMM</name>
<dbReference type="InterPro" id="IPR050064">
    <property type="entry name" value="IGPS_HisA/HisF"/>
</dbReference>
<dbReference type="InterPro" id="IPR006062">
    <property type="entry name" value="His_biosynth"/>
</dbReference>
<dbReference type="Gene3D" id="3.20.20.70">
    <property type="entry name" value="Aldolase class I"/>
    <property type="match status" value="1"/>
</dbReference>
<evidence type="ECO:0000256" key="1">
    <source>
        <dbReference type="ARBA" id="ARBA00005091"/>
    </source>
</evidence>
<evidence type="ECO:0000313" key="13">
    <source>
        <dbReference type="Proteomes" id="UP000516346"/>
    </source>
</evidence>
<protein>
    <recommendedName>
        <fullName evidence="4">imidazole glycerol-phosphate synthase</fullName>
        <ecNumber evidence="4">4.3.2.10</ecNumber>
    </recommendedName>
    <alternativeName>
        <fullName evidence="9">IGP synthase cyclase subunit</fullName>
    </alternativeName>
</protein>
<comment type="function">
    <text evidence="8">IGPS catalyzes the conversion of PRFAR and glutamine to IGP, AICAR and glutamate. The HisF subunit catalyzes the cyclization activity that produces IGP and AICAR from PRFAR using the ammonia provided by the HisH subunit.</text>
</comment>
<evidence type="ECO:0000256" key="4">
    <source>
        <dbReference type="ARBA" id="ARBA00012809"/>
    </source>
</evidence>
<dbReference type="SUPFAM" id="SSF51366">
    <property type="entry name" value="Ribulose-phoshate binding barrel"/>
    <property type="match status" value="1"/>
</dbReference>
<evidence type="ECO:0000256" key="9">
    <source>
        <dbReference type="ARBA" id="ARBA00030264"/>
    </source>
</evidence>
<comment type="subunit">
    <text evidence="3">Heterodimer of HisH and HisF.</text>
</comment>
<dbReference type="PANTHER" id="PTHR21235">
    <property type="entry name" value="IMIDAZOLE GLYCEROL PHOSPHATE SYNTHASE SUBUNIT HISF/H IGP SYNTHASE SUBUNIT HISF/H"/>
    <property type="match status" value="1"/>
</dbReference>
<dbReference type="GO" id="GO:0016829">
    <property type="term" value="F:lyase activity"/>
    <property type="evidence" value="ECO:0007669"/>
    <property type="project" value="UniProtKB-KW"/>
</dbReference>
<evidence type="ECO:0000256" key="5">
    <source>
        <dbReference type="ARBA" id="ARBA00022605"/>
    </source>
</evidence>
<dbReference type="InterPro" id="IPR004651">
    <property type="entry name" value="HisF"/>
</dbReference>
<dbReference type="Pfam" id="PF00977">
    <property type="entry name" value="His_biosynth"/>
    <property type="match status" value="1"/>
</dbReference>
<comment type="pathway">
    <text evidence="1">Amino-acid biosynthesis; L-histidine biosynthesis; L-histidine from 5-phospho-alpha-D-ribose 1-diphosphate: step 5/9.</text>
</comment>
<evidence type="ECO:0000256" key="2">
    <source>
        <dbReference type="ARBA" id="ARBA00009667"/>
    </source>
</evidence>
<comment type="similarity">
    <text evidence="2 11">Belongs to the HisA/HisF family.</text>
</comment>
<dbReference type="InterPro" id="IPR013785">
    <property type="entry name" value="Aldolase_TIM"/>
</dbReference>
<dbReference type="UniPathway" id="UPA00031">
    <property type="reaction ID" value="UER00010"/>
</dbReference>
<dbReference type="EC" id="4.3.2.10" evidence="4"/>